<evidence type="ECO:0000256" key="1">
    <source>
        <dbReference type="SAM" id="MobiDB-lite"/>
    </source>
</evidence>
<protein>
    <submittedName>
        <fullName evidence="2">Uncharacterized protein</fullName>
    </submittedName>
</protein>
<keyword evidence="3" id="KW-1185">Reference proteome</keyword>
<feature type="compositionally biased region" description="Polar residues" evidence="1">
    <location>
        <begin position="194"/>
        <end position="217"/>
    </location>
</feature>
<feature type="region of interest" description="Disordered" evidence="1">
    <location>
        <begin position="304"/>
        <end position="348"/>
    </location>
</feature>
<evidence type="ECO:0000313" key="2">
    <source>
        <dbReference type="EMBL" id="RFU80467.1"/>
    </source>
</evidence>
<feature type="compositionally biased region" description="Basic and acidic residues" evidence="1">
    <location>
        <begin position="262"/>
        <end position="272"/>
    </location>
</feature>
<feature type="compositionally biased region" description="Polar residues" evidence="1">
    <location>
        <begin position="124"/>
        <end position="138"/>
    </location>
</feature>
<organism evidence="2 3">
    <name type="scientific">Trichoderma arundinaceum</name>
    <dbReference type="NCBI Taxonomy" id="490622"/>
    <lineage>
        <taxon>Eukaryota</taxon>
        <taxon>Fungi</taxon>
        <taxon>Dikarya</taxon>
        <taxon>Ascomycota</taxon>
        <taxon>Pezizomycotina</taxon>
        <taxon>Sordariomycetes</taxon>
        <taxon>Hypocreomycetidae</taxon>
        <taxon>Hypocreales</taxon>
        <taxon>Hypocreaceae</taxon>
        <taxon>Trichoderma</taxon>
    </lineage>
</organism>
<evidence type="ECO:0000313" key="3">
    <source>
        <dbReference type="Proteomes" id="UP000266272"/>
    </source>
</evidence>
<feature type="compositionally biased region" description="Polar residues" evidence="1">
    <location>
        <begin position="55"/>
        <end position="64"/>
    </location>
</feature>
<sequence length="613" mass="67825">MAPRSKPNTRARLQRASTKFSELDVTPNRPDNDEKEKMLLSQDTTTQVPYPWSEGESTNVTRRSTPVDPNDLLEEDTWDFGSEDESLAPFSSPNTGTQLPDTMPIVRASQTNERAPTPGPQVDFSETASTIRRSSPFSMSDAHKSLWDFQDSPSSSSPFADAIDKGNQGQREADNDIYDATPRKVGTPILPIAGSQSNDVETINARSYSVDTRSQVSAKGKRHRPRAKEPIKFDPLTQEIIIAPAAKIKKAPPKAPIVKETTASRKSKEPKPKRSRLAKGVQSVVVSSSDIVTESPLVSLQELPRAGQHEEMKPNPPTSANKVFDAKKASEQQRGCPPPATAEPDLIPTEHIQFKRRTLSRQFSISEKGSPVVSRDAPPMSKAELDPFVTFDSEERTTLQSSSFLRTAASDRRYDGQQEHHDGVFHDMHGKSSSRWLRRMSDKKPDQQHKSSMGRKLHDEIMKSFLGTAEMAQASEDSTPASLVDANNASRLNKQIRLMADQLIAHLDSKKAAASRVAEVYHKSGTDSVALLRQRCLQDRDNLAETFQKDESLFKTNLQVARDAIKMRSLARAKSAMGLDQVMEARRRVCNRARLELRAARNGLVGGNGALLG</sequence>
<proteinExistence type="predicted"/>
<dbReference type="AlphaFoldDB" id="A0A395NXF3"/>
<feature type="region of interest" description="Disordered" evidence="1">
    <location>
        <begin position="1"/>
        <end position="285"/>
    </location>
</feature>
<accession>A0A395NXF3</accession>
<dbReference type="EMBL" id="PXOA01000108">
    <property type="protein sequence ID" value="RFU80467.1"/>
    <property type="molecule type" value="Genomic_DNA"/>
</dbReference>
<feature type="compositionally biased region" description="Acidic residues" evidence="1">
    <location>
        <begin position="71"/>
        <end position="86"/>
    </location>
</feature>
<dbReference type="OrthoDB" id="4953021at2759"/>
<comment type="caution">
    <text evidence="2">The sequence shown here is derived from an EMBL/GenBank/DDBJ whole genome shotgun (WGS) entry which is preliminary data.</text>
</comment>
<reference evidence="2 3" key="1">
    <citation type="journal article" date="2018" name="PLoS Pathog.">
        <title>Evolution of structural diversity of trichothecenes, a family of toxins produced by plant pathogenic and entomopathogenic fungi.</title>
        <authorList>
            <person name="Proctor R.H."/>
            <person name="McCormick S.P."/>
            <person name="Kim H.S."/>
            <person name="Cardoza R.E."/>
            <person name="Stanley A.M."/>
            <person name="Lindo L."/>
            <person name="Kelly A."/>
            <person name="Brown D.W."/>
            <person name="Lee T."/>
            <person name="Vaughan M.M."/>
            <person name="Alexander N.J."/>
            <person name="Busman M."/>
            <person name="Gutierrez S."/>
        </authorList>
    </citation>
    <scope>NUCLEOTIDE SEQUENCE [LARGE SCALE GENOMIC DNA]</scope>
    <source>
        <strain evidence="2 3">IBT 40837</strain>
    </source>
</reference>
<gene>
    <name evidence="2" type="ORF">TARUN_1760</name>
</gene>
<name>A0A395NXF3_TRIAR</name>
<feature type="compositionally biased region" description="Polar residues" evidence="1">
    <location>
        <begin position="89"/>
        <end position="100"/>
    </location>
</feature>
<dbReference type="Proteomes" id="UP000266272">
    <property type="component" value="Unassembled WGS sequence"/>
</dbReference>